<accession>A0A8H7F8U5</accession>
<feature type="domain" description="Nudix hydrolase" evidence="10">
    <location>
        <begin position="304"/>
        <end position="431"/>
    </location>
</feature>
<dbReference type="InterPro" id="IPR050241">
    <property type="entry name" value="NAD-cap_RNA_hydrolase_NudC"/>
</dbReference>
<dbReference type="Pfam" id="PF09296">
    <property type="entry name" value="NUDIX-like"/>
    <property type="match status" value="1"/>
</dbReference>
<name>A0A8H7F8U5_AGABI</name>
<dbReference type="SUPFAM" id="SSF55811">
    <property type="entry name" value="Nudix"/>
    <property type="match status" value="1"/>
</dbReference>
<evidence type="ECO:0000256" key="6">
    <source>
        <dbReference type="ARBA" id="ARBA00022801"/>
    </source>
</evidence>
<dbReference type="InterPro" id="IPR049734">
    <property type="entry name" value="NudC-like_C"/>
</dbReference>
<dbReference type="Gene3D" id="3.90.79.10">
    <property type="entry name" value="Nucleoside Triphosphate Pyrophosphohydrolase"/>
    <property type="match status" value="1"/>
</dbReference>
<dbReference type="GO" id="GO:0046872">
    <property type="term" value="F:metal ion binding"/>
    <property type="evidence" value="ECO:0007669"/>
    <property type="project" value="UniProtKB-KW"/>
</dbReference>
<dbReference type="PANTHER" id="PTHR42904:SF6">
    <property type="entry name" value="NAD-CAPPED RNA HYDROLASE NUDT12"/>
    <property type="match status" value="1"/>
</dbReference>
<dbReference type="EC" id="3.6.1.22" evidence="4"/>
<evidence type="ECO:0000256" key="9">
    <source>
        <dbReference type="ARBA" id="ARBA00023679"/>
    </source>
</evidence>
<dbReference type="InterPro" id="IPR000086">
    <property type="entry name" value="NUDIX_hydrolase_dom"/>
</dbReference>
<evidence type="ECO:0000259" key="10">
    <source>
        <dbReference type="PROSITE" id="PS51462"/>
    </source>
</evidence>
<dbReference type="PROSITE" id="PS51462">
    <property type="entry name" value="NUDIX"/>
    <property type="match status" value="1"/>
</dbReference>
<dbReference type="Proteomes" id="UP000629468">
    <property type="component" value="Unassembled WGS sequence"/>
</dbReference>
<evidence type="ECO:0000256" key="3">
    <source>
        <dbReference type="ARBA" id="ARBA00009595"/>
    </source>
</evidence>
<dbReference type="Gene3D" id="3.90.79.20">
    <property type="match status" value="1"/>
</dbReference>
<dbReference type="CDD" id="cd03429">
    <property type="entry name" value="NUDIX_NADH_pyrophosphatase_Nudt13"/>
    <property type="match status" value="1"/>
</dbReference>
<comment type="cofactor">
    <cofactor evidence="1">
        <name>Mg(2+)</name>
        <dbReference type="ChEBI" id="CHEBI:18420"/>
    </cofactor>
</comment>
<dbReference type="InterPro" id="IPR015375">
    <property type="entry name" value="NADH_PPase-like_N"/>
</dbReference>
<keyword evidence="6" id="KW-0378">Hydrolase</keyword>
<sequence length="489" mass="54412">MQDVCQNSFDLVFVVFRRVENLQELLTTQIDIYAHTLGLLRGDRDIQKPFVNMFGGSPLNRLSWLRTSHHFLNAIITLPESKWVLFNAGQPLVSSAPSSQLRLAYLSTTNVLPFLGPQPFFGQAQAVGAIVTDQATSNVTDAARHHPQSLRISFLGMHEKNEGEGASVLPTSEFSSATSAVEALKRLGGIPYFAMDVADLVSEGQFTEEEILKTLQKDAPDTYYWSEPRALMTGLDQFTAGVFACARSLADWNYRNKFCPGCGSKTYSMWGGWKLSCMTLLPWAEKTDKKPCPSGKGLHNYAHPRTDSVVIMLAVDETGEKIIMGRGKRFPDKFYSALAGFIEPGESLEDAVVREMWEEAGVRVSNLRYHSGQPWPYPANIMVGFYARADSAQPIRVDLDNELVDARWFTREEVLAVLNHTSFRSNKELSESFGDDKGDDPKKVLAEQAAVTADEPPFKMPPATAIAGVLIRDWAEGRIKFDRIQTANL</sequence>
<keyword evidence="8" id="KW-0520">NAD</keyword>
<dbReference type="GO" id="GO:0035529">
    <property type="term" value="F:NADH pyrophosphatase activity"/>
    <property type="evidence" value="ECO:0007669"/>
    <property type="project" value="TreeGrafter"/>
</dbReference>
<dbReference type="GO" id="GO:0005829">
    <property type="term" value="C:cytosol"/>
    <property type="evidence" value="ECO:0007669"/>
    <property type="project" value="TreeGrafter"/>
</dbReference>
<dbReference type="GO" id="GO:0019677">
    <property type="term" value="P:NAD+ catabolic process"/>
    <property type="evidence" value="ECO:0007669"/>
    <property type="project" value="TreeGrafter"/>
</dbReference>
<keyword evidence="7" id="KW-0460">Magnesium</keyword>
<reference evidence="11 12" key="1">
    <citation type="journal article" name="Sci. Rep.">
        <title>Telomere-to-telomere assembled and centromere annotated genomes of the two main subspecies of the button mushroom Agaricus bisporus reveal especially polymorphic chromosome ends.</title>
        <authorList>
            <person name="Sonnenberg A.S.M."/>
            <person name="Sedaghat-Telgerd N."/>
            <person name="Lavrijssen B."/>
            <person name="Ohm R.A."/>
            <person name="Hendrickx P.M."/>
            <person name="Scholtmeijer K."/>
            <person name="Baars J.J.P."/>
            <person name="van Peer A."/>
        </authorList>
    </citation>
    <scope>NUCLEOTIDE SEQUENCE [LARGE SCALE GENOMIC DNA]</scope>
    <source>
        <strain evidence="11 12">H119_p4</strain>
    </source>
</reference>
<comment type="similarity">
    <text evidence="3">Belongs to the Nudix hydrolase family. NudC subfamily.</text>
</comment>
<evidence type="ECO:0000256" key="1">
    <source>
        <dbReference type="ARBA" id="ARBA00001946"/>
    </source>
</evidence>
<dbReference type="InterPro" id="IPR020084">
    <property type="entry name" value="NUDIX_hydrolase_CS"/>
</dbReference>
<evidence type="ECO:0000256" key="5">
    <source>
        <dbReference type="ARBA" id="ARBA00022723"/>
    </source>
</evidence>
<comment type="cofactor">
    <cofactor evidence="2">
        <name>Zn(2+)</name>
        <dbReference type="ChEBI" id="CHEBI:29105"/>
    </cofactor>
</comment>
<dbReference type="Pfam" id="PF00293">
    <property type="entry name" value="NUDIX"/>
    <property type="match status" value="1"/>
</dbReference>
<dbReference type="EMBL" id="JABXXO010000003">
    <property type="protein sequence ID" value="KAF7782739.1"/>
    <property type="molecule type" value="Genomic_DNA"/>
</dbReference>
<dbReference type="PANTHER" id="PTHR42904">
    <property type="entry name" value="NUDIX HYDROLASE, NUDC SUBFAMILY"/>
    <property type="match status" value="1"/>
</dbReference>
<evidence type="ECO:0000256" key="4">
    <source>
        <dbReference type="ARBA" id="ARBA00012381"/>
    </source>
</evidence>
<evidence type="ECO:0000256" key="7">
    <source>
        <dbReference type="ARBA" id="ARBA00022842"/>
    </source>
</evidence>
<evidence type="ECO:0000313" key="12">
    <source>
        <dbReference type="Proteomes" id="UP000629468"/>
    </source>
</evidence>
<protein>
    <recommendedName>
        <fullName evidence="4">NAD(+) diphosphatase</fullName>
        <ecNumber evidence="4">3.6.1.22</ecNumber>
    </recommendedName>
</protein>
<dbReference type="InterPro" id="IPR015797">
    <property type="entry name" value="NUDIX_hydrolase-like_dom_sf"/>
</dbReference>
<evidence type="ECO:0000256" key="2">
    <source>
        <dbReference type="ARBA" id="ARBA00001947"/>
    </source>
</evidence>
<evidence type="ECO:0000256" key="8">
    <source>
        <dbReference type="ARBA" id="ARBA00023027"/>
    </source>
</evidence>
<gene>
    <name evidence="11" type="ORF">Agabi119p4_2115</name>
</gene>
<evidence type="ECO:0000313" key="11">
    <source>
        <dbReference type="EMBL" id="KAF7782739.1"/>
    </source>
</evidence>
<organism evidence="11 12">
    <name type="scientific">Agaricus bisporus var. burnettii</name>
    <dbReference type="NCBI Taxonomy" id="192524"/>
    <lineage>
        <taxon>Eukaryota</taxon>
        <taxon>Fungi</taxon>
        <taxon>Dikarya</taxon>
        <taxon>Basidiomycota</taxon>
        <taxon>Agaricomycotina</taxon>
        <taxon>Agaricomycetes</taxon>
        <taxon>Agaricomycetidae</taxon>
        <taxon>Agaricales</taxon>
        <taxon>Agaricineae</taxon>
        <taxon>Agaricaceae</taxon>
        <taxon>Agaricus</taxon>
    </lineage>
</organism>
<dbReference type="GO" id="GO:0005777">
    <property type="term" value="C:peroxisome"/>
    <property type="evidence" value="ECO:0007669"/>
    <property type="project" value="TreeGrafter"/>
</dbReference>
<keyword evidence="5" id="KW-0479">Metal-binding</keyword>
<dbReference type="PROSITE" id="PS00893">
    <property type="entry name" value="NUDIX_BOX"/>
    <property type="match status" value="1"/>
</dbReference>
<dbReference type="GO" id="GO:0006742">
    <property type="term" value="P:NADP+ catabolic process"/>
    <property type="evidence" value="ECO:0007669"/>
    <property type="project" value="TreeGrafter"/>
</dbReference>
<dbReference type="AlphaFoldDB" id="A0A8H7F8U5"/>
<comment type="caution">
    <text evidence="11">The sequence shown here is derived from an EMBL/GenBank/DDBJ whole genome shotgun (WGS) entry which is preliminary data.</text>
</comment>
<comment type="catalytic activity">
    <reaction evidence="9">
        <text>a 5'-end NAD(+)-phospho-ribonucleoside in mRNA + H2O = a 5'-end phospho-adenosine-phospho-ribonucleoside in mRNA + beta-nicotinamide D-ribonucleotide + 2 H(+)</text>
        <dbReference type="Rhea" id="RHEA:60876"/>
        <dbReference type="Rhea" id="RHEA-COMP:15698"/>
        <dbReference type="Rhea" id="RHEA-COMP:15719"/>
        <dbReference type="ChEBI" id="CHEBI:14649"/>
        <dbReference type="ChEBI" id="CHEBI:15377"/>
        <dbReference type="ChEBI" id="CHEBI:15378"/>
        <dbReference type="ChEBI" id="CHEBI:144029"/>
        <dbReference type="ChEBI" id="CHEBI:144051"/>
    </reaction>
    <physiologicalReaction direction="left-to-right" evidence="9">
        <dbReference type="Rhea" id="RHEA:60877"/>
    </physiologicalReaction>
</comment>
<proteinExistence type="inferred from homology"/>